<feature type="compositionally biased region" description="Pro residues" evidence="1">
    <location>
        <begin position="129"/>
        <end position="142"/>
    </location>
</feature>
<dbReference type="STRING" id="1193682.BJP25_29375"/>
<name>A0A1Q9LFG5_9PSEU</name>
<sequence length="201" mass="21803">MTELPSPGGERNRLRILAETMQHLDGVVAESESLGERTAAEHWSGQARDAADAVRLGLDTEWERLRDTHGRVTRGVTGFSTFLYELPKLAEDFPHLAAERGPARDRVIAELLSAATALDELGVQRPRRSPPPPPPPPRPTGRPPAEQAIRWPEVDLDLLPDPEPPPAEPVPVAGRTPPPPDGSLAAAVLTSPRDTLIPWHG</sequence>
<keyword evidence="3" id="KW-1185">Reference proteome</keyword>
<dbReference type="RefSeq" id="WP_075977378.1">
    <property type="nucleotide sequence ID" value="NZ_MKQR01000026.1"/>
</dbReference>
<organism evidence="2 3">
    <name type="scientific">Actinokineospora bangkokensis</name>
    <dbReference type="NCBI Taxonomy" id="1193682"/>
    <lineage>
        <taxon>Bacteria</taxon>
        <taxon>Bacillati</taxon>
        <taxon>Actinomycetota</taxon>
        <taxon>Actinomycetes</taxon>
        <taxon>Pseudonocardiales</taxon>
        <taxon>Pseudonocardiaceae</taxon>
        <taxon>Actinokineospora</taxon>
    </lineage>
</organism>
<evidence type="ECO:0000256" key="1">
    <source>
        <dbReference type="SAM" id="MobiDB-lite"/>
    </source>
</evidence>
<dbReference type="Proteomes" id="UP000186040">
    <property type="component" value="Unassembled WGS sequence"/>
</dbReference>
<evidence type="ECO:0000313" key="2">
    <source>
        <dbReference type="EMBL" id="OLR90709.1"/>
    </source>
</evidence>
<evidence type="ECO:0000313" key="3">
    <source>
        <dbReference type="Proteomes" id="UP000186040"/>
    </source>
</evidence>
<comment type="caution">
    <text evidence="2">The sequence shown here is derived from an EMBL/GenBank/DDBJ whole genome shotgun (WGS) entry which is preliminary data.</text>
</comment>
<feature type="region of interest" description="Disordered" evidence="1">
    <location>
        <begin position="118"/>
        <end position="201"/>
    </location>
</feature>
<dbReference type="EMBL" id="MKQR01000026">
    <property type="protein sequence ID" value="OLR90709.1"/>
    <property type="molecule type" value="Genomic_DNA"/>
</dbReference>
<dbReference type="AlphaFoldDB" id="A0A1Q9LFG5"/>
<proteinExistence type="predicted"/>
<reference evidence="2 3" key="1">
    <citation type="submission" date="2016-10" db="EMBL/GenBank/DDBJ databases">
        <title>The Draft Genome Sequence of Actinokineospora bangkokensis 44EHWT reveals the biosynthetic pathway of antifungal compounds Thailandins with unusual extender unit butylmalonyl-CoA.</title>
        <authorList>
            <person name="Greule A."/>
            <person name="Intra B."/>
            <person name="Flemming S."/>
            <person name="Rommel M.G."/>
            <person name="Panbangred W."/>
            <person name="Bechthold A."/>
        </authorList>
    </citation>
    <scope>NUCLEOTIDE SEQUENCE [LARGE SCALE GENOMIC DNA]</scope>
    <source>
        <strain evidence="2 3">44EHW</strain>
    </source>
</reference>
<protein>
    <submittedName>
        <fullName evidence="2">Uncharacterized protein</fullName>
    </submittedName>
</protein>
<accession>A0A1Q9LFG5</accession>
<dbReference type="OrthoDB" id="3700909at2"/>
<gene>
    <name evidence="2" type="ORF">BJP25_29375</name>
</gene>